<dbReference type="PROSITE" id="PS00374">
    <property type="entry name" value="MGMT"/>
    <property type="match status" value="1"/>
</dbReference>
<sequence>MAEPLKEMFNRQAVDWLAARLAAAAPGFPRAKFVRAIVADLPALELIARVDRIAGEMRRHLPDDFRQAVKIVAAALGEPSPPGDGTDFGSFRVLPCHRFVALAGLDHPDHALAYFRDATRHFSGEFDVRPFIQRDQAKVLRVMRDWADDKDWRVRRLASEGSRPRLPWGLRLQGLVQDPAPIFPILEALRDDSIEAVRRSVANSVNDIAKDHPDRAVALIAAWQGAASRAPLIRHALRHLVKQGHDGALQLMGVDRKARFAVADLALDRGRVRIGQSLGLSLTLRNAGRTTARAILDYAVHHLGARGELRPKVFKWREVELAPGDSIRLERRHSLKPVTTRRYYPGAHKLDIRVNGRILAEAAFHLGK</sequence>
<dbReference type="Proteomes" id="UP000295783">
    <property type="component" value="Unassembled WGS sequence"/>
</dbReference>
<keyword evidence="2" id="KW-1185">Reference proteome</keyword>
<dbReference type="InterPro" id="IPR001497">
    <property type="entry name" value="MethylDNA_cys_MeTrfase_AS"/>
</dbReference>
<organism evidence="1 2">
    <name type="scientific">Dongia mobilis</name>
    <dbReference type="NCBI Taxonomy" id="578943"/>
    <lineage>
        <taxon>Bacteria</taxon>
        <taxon>Pseudomonadati</taxon>
        <taxon>Pseudomonadota</taxon>
        <taxon>Alphaproteobacteria</taxon>
        <taxon>Rhodospirillales</taxon>
        <taxon>Dongiaceae</taxon>
        <taxon>Dongia</taxon>
    </lineage>
</organism>
<evidence type="ECO:0000313" key="1">
    <source>
        <dbReference type="EMBL" id="TDQ86399.1"/>
    </source>
</evidence>
<dbReference type="OrthoDB" id="9797162at2"/>
<dbReference type="SUPFAM" id="SSF48371">
    <property type="entry name" value="ARM repeat"/>
    <property type="match status" value="1"/>
</dbReference>
<dbReference type="GO" id="GO:0003908">
    <property type="term" value="F:methylated-DNA-[protein]-cysteine S-methyltransferase activity"/>
    <property type="evidence" value="ECO:0007669"/>
    <property type="project" value="InterPro"/>
</dbReference>
<reference evidence="1 2" key="1">
    <citation type="submission" date="2019-03" db="EMBL/GenBank/DDBJ databases">
        <title>Genomic Encyclopedia of Type Strains, Phase III (KMG-III): the genomes of soil and plant-associated and newly described type strains.</title>
        <authorList>
            <person name="Whitman W."/>
        </authorList>
    </citation>
    <scope>NUCLEOTIDE SEQUENCE [LARGE SCALE GENOMIC DNA]</scope>
    <source>
        <strain evidence="1 2">CGMCC 1.7660</strain>
    </source>
</reference>
<dbReference type="AlphaFoldDB" id="A0A4R6WT49"/>
<dbReference type="RefSeq" id="WP_133611514.1">
    <property type="nucleotide sequence ID" value="NZ_SNYW01000001.1"/>
</dbReference>
<protein>
    <submittedName>
        <fullName evidence="1">3-methyladenine DNA glycosylase AlkC</fullName>
    </submittedName>
</protein>
<dbReference type="Gene3D" id="1.25.40.290">
    <property type="entry name" value="ARM repeat domains"/>
    <property type="match status" value="1"/>
</dbReference>
<name>A0A4R6WT49_9PROT</name>
<dbReference type="InterPro" id="IPR016024">
    <property type="entry name" value="ARM-type_fold"/>
</dbReference>
<dbReference type="GO" id="GO:0006281">
    <property type="term" value="P:DNA repair"/>
    <property type="evidence" value="ECO:0007669"/>
    <property type="project" value="InterPro"/>
</dbReference>
<accession>A0A4R6WT49</accession>
<dbReference type="EMBL" id="SNYW01000001">
    <property type="protein sequence ID" value="TDQ86399.1"/>
    <property type="molecule type" value="Genomic_DNA"/>
</dbReference>
<evidence type="ECO:0000313" key="2">
    <source>
        <dbReference type="Proteomes" id="UP000295783"/>
    </source>
</evidence>
<proteinExistence type="predicted"/>
<gene>
    <name evidence="1" type="ORF">A8950_0090</name>
</gene>
<comment type="caution">
    <text evidence="1">The sequence shown here is derived from an EMBL/GenBank/DDBJ whole genome shotgun (WGS) entry which is preliminary data.</text>
</comment>